<dbReference type="EMBL" id="JOTN01000002">
    <property type="protein sequence ID" value="KEK20968.1"/>
    <property type="molecule type" value="Genomic_DNA"/>
</dbReference>
<dbReference type="SFLD" id="SFLDS00003">
    <property type="entry name" value="Haloacid_Dehalogenase"/>
    <property type="match status" value="1"/>
</dbReference>
<dbReference type="SFLD" id="SFLDG01144">
    <property type="entry name" value="C2.B.4:_PGP_Like"/>
    <property type="match status" value="1"/>
</dbReference>
<dbReference type="InterPro" id="IPR006379">
    <property type="entry name" value="HAD-SF_hydro_IIB"/>
</dbReference>
<evidence type="ECO:0000313" key="2">
    <source>
        <dbReference type="Proteomes" id="UP000027822"/>
    </source>
</evidence>
<dbReference type="CDD" id="cd07517">
    <property type="entry name" value="HAD_HPP"/>
    <property type="match status" value="1"/>
</dbReference>
<dbReference type="PANTHER" id="PTHR10000">
    <property type="entry name" value="PHOSPHOSERINE PHOSPHATASE"/>
    <property type="match status" value="1"/>
</dbReference>
<sequence length="257" mass="29576">MDNKIVFFDIDGTLLDHNKKIPASTKEAVRKLQESGVHVAIATGRAPFMFEDIRKELNIHNYVSFNGQYVVFEDEVIYKNPLHSDALHQFTTFAKQEGYPLVYLDEANMKATVEYHDYIHEGFGSLNMNHPVYEPSFYENRDIYQTLLFCEAGEEEKFIHNYSNFHFIRWHAYSMDIIPKGGSKAKGIEKFIERLGFKREQVYAFGDGLNDLEMIEMVGTGIAMGNGEEELKQLANYVTKDVAEDGILHGLQWAKLL</sequence>
<dbReference type="AlphaFoldDB" id="A0A073KF99"/>
<dbReference type="GO" id="GO:0016791">
    <property type="term" value="F:phosphatase activity"/>
    <property type="evidence" value="ECO:0007669"/>
    <property type="project" value="TreeGrafter"/>
</dbReference>
<dbReference type="RefSeq" id="WP_034635847.1">
    <property type="nucleotide sequence ID" value="NZ_CBCSJC010000001.1"/>
</dbReference>
<reference evidence="1 2" key="1">
    <citation type="submission" date="2014-06" db="EMBL/GenBank/DDBJ databases">
        <title>Draft genome sequence of Bacillus manliponensis JCM 15802 (MCCC 1A00708).</title>
        <authorList>
            <person name="Lai Q."/>
            <person name="Liu Y."/>
            <person name="Shao Z."/>
        </authorList>
    </citation>
    <scope>NUCLEOTIDE SEQUENCE [LARGE SCALE GENOMIC DNA]</scope>
    <source>
        <strain evidence="1 2">JCM 15802</strain>
    </source>
</reference>
<dbReference type="PANTHER" id="PTHR10000:SF25">
    <property type="entry name" value="PHOSPHATASE YKRA-RELATED"/>
    <property type="match status" value="1"/>
</dbReference>
<dbReference type="Proteomes" id="UP000027822">
    <property type="component" value="Unassembled WGS sequence"/>
</dbReference>
<dbReference type="Gene3D" id="3.30.1240.10">
    <property type="match status" value="1"/>
</dbReference>
<evidence type="ECO:0000313" key="1">
    <source>
        <dbReference type="EMBL" id="KEK20968.1"/>
    </source>
</evidence>
<organism evidence="1 2">
    <name type="scientific">Bacillus manliponensis</name>
    <dbReference type="NCBI Taxonomy" id="574376"/>
    <lineage>
        <taxon>Bacteria</taxon>
        <taxon>Bacillati</taxon>
        <taxon>Bacillota</taxon>
        <taxon>Bacilli</taxon>
        <taxon>Bacillales</taxon>
        <taxon>Bacillaceae</taxon>
        <taxon>Bacillus</taxon>
        <taxon>Bacillus cereus group</taxon>
    </lineage>
</organism>
<gene>
    <name evidence="1" type="ORF">BAMA_09235</name>
</gene>
<keyword evidence="2" id="KW-1185">Reference proteome</keyword>
<dbReference type="NCBIfam" id="TIGR01484">
    <property type="entry name" value="HAD-SF-IIB"/>
    <property type="match status" value="1"/>
</dbReference>
<dbReference type="GO" id="GO:0000287">
    <property type="term" value="F:magnesium ion binding"/>
    <property type="evidence" value="ECO:0007669"/>
    <property type="project" value="TreeGrafter"/>
</dbReference>
<dbReference type="STRING" id="574376.BAMA_09235"/>
<accession>A0A073KF99</accession>
<dbReference type="Pfam" id="PF08282">
    <property type="entry name" value="Hydrolase_3"/>
    <property type="match status" value="1"/>
</dbReference>
<dbReference type="InterPro" id="IPR036412">
    <property type="entry name" value="HAD-like_sf"/>
</dbReference>
<name>A0A073KF99_9BACI</name>
<dbReference type="eggNOG" id="COG0561">
    <property type="taxonomic scope" value="Bacteria"/>
</dbReference>
<dbReference type="NCBIfam" id="TIGR00099">
    <property type="entry name" value="Cof-subfamily"/>
    <property type="match status" value="1"/>
</dbReference>
<proteinExistence type="predicted"/>
<comment type="caution">
    <text evidence="1">The sequence shown here is derived from an EMBL/GenBank/DDBJ whole genome shotgun (WGS) entry which is preliminary data.</text>
</comment>
<dbReference type="PROSITE" id="PS01229">
    <property type="entry name" value="COF_2"/>
    <property type="match status" value="1"/>
</dbReference>
<protein>
    <submittedName>
        <fullName evidence="1">Phosphatase</fullName>
    </submittedName>
</protein>
<dbReference type="InterPro" id="IPR000150">
    <property type="entry name" value="Cof"/>
</dbReference>
<dbReference type="SFLD" id="SFLDG01140">
    <property type="entry name" value="C2.B:_Phosphomannomutase_and_P"/>
    <property type="match status" value="1"/>
</dbReference>
<dbReference type="SUPFAM" id="SSF56784">
    <property type="entry name" value="HAD-like"/>
    <property type="match status" value="1"/>
</dbReference>
<dbReference type="InterPro" id="IPR023214">
    <property type="entry name" value="HAD_sf"/>
</dbReference>
<dbReference type="GO" id="GO:0005829">
    <property type="term" value="C:cytosol"/>
    <property type="evidence" value="ECO:0007669"/>
    <property type="project" value="TreeGrafter"/>
</dbReference>
<dbReference type="OrthoDB" id="9810101at2"/>
<dbReference type="Gene3D" id="3.40.50.1000">
    <property type="entry name" value="HAD superfamily/HAD-like"/>
    <property type="match status" value="1"/>
</dbReference>